<dbReference type="EMBL" id="JAIZAY010000011">
    <property type="protein sequence ID" value="KAJ8033490.1"/>
    <property type="molecule type" value="Genomic_DNA"/>
</dbReference>
<evidence type="ECO:0000313" key="3">
    <source>
        <dbReference type="Proteomes" id="UP001152320"/>
    </source>
</evidence>
<dbReference type="AlphaFoldDB" id="A0A9Q1BVF7"/>
<gene>
    <name evidence="2" type="ORF">HOLleu_23746</name>
</gene>
<accession>A0A9Q1BVF7</accession>
<evidence type="ECO:0000313" key="2">
    <source>
        <dbReference type="EMBL" id="KAJ8033490.1"/>
    </source>
</evidence>
<keyword evidence="3" id="KW-1185">Reference proteome</keyword>
<name>A0A9Q1BVF7_HOLLE</name>
<feature type="compositionally biased region" description="Polar residues" evidence="1">
    <location>
        <begin position="29"/>
        <end position="38"/>
    </location>
</feature>
<proteinExistence type="predicted"/>
<dbReference type="Proteomes" id="UP001152320">
    <property type="component" value="Chromosome 11"/>
</dbReference>
<protein>
    <submittedName>
        <fullName evidence="2">Uncharacterized protein</fullName>
    </submittedName>
</protein>
<evidence type="ECO:0000256" key="1">
    <source>
        <dbReference type="SAM" id="MobiDB-lite"/>
    </source>
</evidence>
<feature type="region of interest" description="Disordered" evidence="1">
    <location>
        <begin position="29"/>
        <end position="53"/>
    </location>
</feature>
<dbReference type="OrthoDB" id="2437262at2759"/>
<sequence>MYKHILNVICITSPLSFPLCSSSLQDLTRNSDPPFNDNNKTEKPANKRTNWTPSTGRNVHIDNFAKTARKHLDAFLRSHANADKYTILTKGEFKAIKTLRNNRSIVIRPADKGGAVTILNTKDYIEEAEDQLKDSKFYARINSDPKTIFDSITKDLLNGLSRHITGTGLSLGELKWPSSPLKPTGNVQVRPLIFPSVSLSNNPSTLPRLYSTQTPPLPKY</sequence>
<comment type="caution">
    <text evidence="2">The sequence shown here is derived from an EMBL/GenBank/DDBJ whole genome shotgun (WGS) entry which is preliminary data.</text>
</comment>
<reference evidence="2" key="1">
    <citation type="submission" date="2021-10" db="EMBL/GenBank/DDBJ databases">
        <title>Tropical sea cucumber genome reveals ecological adaptation and Cuvierian tubules defense mechanism.</title>
        <authorList>
            <person name="Chen T."/>
        </authorList>
    </citation>
    <scope>NUCLEOTIDE SEQUENCE</scope>
    <source>
        <strain evidence="2">Nanhai2018</strain>
        <tissue evidence="2">Muscle</tissue>
    </source>
</reference>
<organism evidence="2 3">
    <name type="scientific">Holothuria leucospilota</name>
    <name type="common">Black long sea cucumber</name>
    <name type="synonym">Mertensiothuria leucospilota</name>
    <dbReference type="NCBI Taxonomy" id="206669"/>
    <lineage>
        <taxon>Eukaryota</taxon>
        <taxon>Metazoa</taxon>
        <taxon>Echinodermata</taxon>
        <taxon>Eleutherozoa</taxon>
        <taxon>Echinozoa</taxon>
        <taxon>Holothuroidea</taxon>
        <taxon>Aspidochirotacea</taxon>
        <taxon>Aspidochirotida</taxon>
        <taxon>Holothuriidae</taxon>
        <taxon>Holothuria</taxon>
    </lineage>
</organism>